<accession>A0A7J7EFB7</accession>
<dbReference type="PROSITE" id="PS50157">
    <property type="entry name" value="ZINC_FINGER_C2H2_2"/>
    <property type="match status" value="4"/>
</dbReference>
<evidence type="ECO:0000256" key="3">
    <source>
        <dbReference type="ARBA" id="ARBA00022723"/>
    </source>
</evidence>
<dbReference type="FunFam" id="3.30.160.60:FF:000624">
    <property type="entry name" value="zinc finger protein 697"/>
    <property type="match status" value="1"/>
</dbReference>
<dbReference type="GO" id="GO:0005634">
    <property type="term" value="C:nucleus"/>
    <property type="evidence" value="ECO:0007669"/>
    <property type="project" value="UniProtKB-SubCell"/>
</dbReference>
<feature type="domain" description="C2H2-type" evidence="13">
    <location>
        <begin position="235"/>
        <end position="262"/>
    </location>
</feature>
<comment type="function">
    <text evidence="1">May be involved in transcriptional regulation.</text>
</comment>
<feature type="compositionally biased region" description="Basic and acidic residues" evidence="12">
    <location>
        <begin position="171"/>
        <end position="180"/>
    </location>
</feature>
<proteinExistence type="predicted"/>
<evidence type="ECO:0000256" key="6">
    <source>
        <dbReference type="ARBA" id="ARBA00022833"/>
    </source>
</evidence>
<dbReference type="PANTHER" id="PTHR23226">
    <property type="entry name" value="ZINC FINGER AND SCAN DOMAIN-CONTAINING"/>
    <property type="match status" value="1"/>
</dbReference>
<evidence type="ECO:0000256" key="5">
    <source>
        <dbReference type="ARBA" id="ARBA00022771"/>
    </source>
</evidence>
<dbReference type="PANTHER" id="PTHR23226:SF419">
    <property type="entry name" value="FI21258P1-RELATED"/>
    <property type="match status" value="1"/>
</dbReference>
<feature type="compositionally biased region" description="Polar residues" evidence="12">
    <location>
        <begin position="33"/>
        <end position="42"/>
    </location>
</feature>
<feature type="region of interest" description="Disordered" evidence="12">
    <location>
        <begin position="171"/>
        <end position="192"/>
    </location>
</feature>
<evidence type="ECO:0000313" key="14">
    <source>
        <dbReference type="EMBL" id="KAF5914418.1"/>
    </source>
</evidence>
<dbReference type="SMART" id="SM00355">
    <property type="entry name" value="ZnF_C2H2"/>
    <property type="match status" value="4"/>
</dbReference>
<keyword evidence="9" id="KW-0804">Transcription</keyword>
<dbReference type="GO" id="GO:0008270">
    <property type="term" value="F:zinc ion binding"/>
    <property type="evidence" value="ECO:0007669"/>
    <property type="project" value="UniProtKB-KW"/>
</dbReference>
<dbReference type="GO" id="GO:0000978">
    <property type="term" value="F:RNA polymerase II cis-regulatory region sequence-specific DNA binding"/>
    <property type="evidence" value="ECO:0007669"/>
    <property type="project" value="TreeGrafter"/>
</dbReference>
<evidence type="ECO:0000256" key="1">
    <source>
        <dbReference type="ARBA" id="ARBA00003767"/>
    </source>
</evidence>
<feature type="compositionally biased region" description="Low complexity" evidence="12">
    <location>
        <begin position="100"/>
        <end position="115"/>
    </location>
</feature>
<dbReference type="Gene3D" id="6.10.140.140">
    <property type="match status" value="1"/>
</dbReference>
<keyword evidence="8" id="KW-0238">DNA-binding</keyword>
<feature type="domain" description="C2H2-type" evidence="13">
    <location>
        <begin position="265"/>
        <end position="292"/>
    </location>
</feature>
<dbReference type="SUPFAM" id="SSF109640">
    <property type="entry name" value="KRAB domain (Kruppel-associated box)"/>
    <property type="match status" value="1"/>
</dbReference>
<dbReference type="Pfam" id="PF13465">
    <property type="entry name" value="zf-H2C2_2"/>
    <property type="match status" value="1"/>
</dbReference>
<feature type="domain" description="C2H2-type" evidence="13">
    <location>
        <begin position="149"/>
        <end position="176"/>
    </location>
</feature>
<dbReference type="Pfam" id="PF00096">
    <property type="entry name" value="zf-C2H2"/>
    <property type="match status" value="1"/>
</dbReference>
<comment type="caution">
    <text evidence="14">The sequence shown here is derived from an EMBL/GenBank/DDBJ whole genome shotgun (WGS) entry which is preliminary data.</text>
</comment>
<evidence type="ECO:0000256" key="2">
    <source>
        <dbReference type="ARBA" id="ARBA00004123"/>
    </source>
</evidence>
<keyword evidence="6" id="KW-0862">Zinc</keyword>
<feature type="region of interest" description="Disordered" evidence="12">
    <location>
        <begin position="89"/>
        <end position="146"/>
    </location>
</feature>
<evidence type="ECO:0000259" key="13">
    <source>
        <dbReference type="PROSITE" id="PS50157"/>
    </source>
</evidence>
<dbReference type="Pfam" id="PF01352">
    <property type="entry name" value="KRAB"/>
    <property type="match status" value="1"/>
</dbReference>
<keyword evidence="5 11" id="KW-0863">Zinc-finger</keyword>
<evidence type="ECO:0000256" key="8">
    <source>
        <dbReference type="ARBA" id="ARBA00023125"/>
    </source>
</evidence>
<dbReference type="InterPro" id="IPR013087">
    <property type="entry name" value="Znf_C2H2_type"/>
</dbReference>
<comment type="subcellular location">
    <subcellularLocation>
        <location evidence="2">Nucleus</location>
    </subcellularLocation>
</comment>
<feature type="domain" description="C2H2-type" evidence="13">
    <location>
        <begin position="293"/>
        <end position="320"/>
    </location>
</feature>
<evidence type="ECO:0000256" key="7">
    <source>
        <dbReference type="ARBA" id="ARBA00023015"/>
    </source>
</evidence>
<dbReference type="FunFam" id="3.30.160.60:FF:000496">
    <property type="entry name" value="Zinc finger with KRAB and SCAN domains 1"/>
    <property type="match status" value="1"/>
</dbReference>
<protein>
    <recommendedName>
        <fullName evidence="13">C2H2-type domain-containing protein</fullName>
    </recommendedName>
</protein>
<evidence type="ECO:0000313" key="15">
    <source>
        <dbReference type="Proteomes" id="UP000551758"/>
    </source>
</evidence>
<sequence length="435" mass="48613">MSVSRACQWVAVSPCRSLVLGKALTGFSLTGPPASTSILSSVKQEEESSDGESPTSPPRDILPGVGPGGGVVIKTEAQSEDEMLPEQLFLGESPSQTQCRLPRGPRSRTGGPSRLHGGGVPRVRTGDPRSPGAMGEPPRILPRRRERTFPCPDCGQSFRLKINLTIHQRTHVEEEHREARGSSPTGWGEAHSTLEPGEVVVPGPVIRWLPEEPQGHRSLAGRSFVGRRPAATKVYHCSECLRFFPQRKSLLLHQRLHTGTGQGWPACPYCGKAFRRPSDLFRHQRIHTGERPYQCPQCGRAFNRNHHLAVHMQTHARGQNLERKTGTAEKNLANCEKTAMEFGNQLEGKWAVLGTLLREYGLLQRWLENMENLLRNRNFWVLQLFAGNKGEAPKEPVTTEDVAMYFSEQAWGSQEDWREELCRHVMKGTLRHGFL</sequence>
<dbReference type="InterPro" id="IPR001909">
    <property type="entry name" value="KRAB"/>
</dbReference>
<name>A0A7J7EFB7_DICBM</name>
<dbReference type="InterPro" id="IPR036236">
    <property type="entry name" value="Znf_C2H2_sf"/>
</dbReference>
<keyword evidence="4" id="KW-0677">Repeat</keyword>
<keyword evidence="10" id="KW-0539">Nucleus</keyword>
<keyword evidence="7" id="KW-0805">Transcription regulation</keyword>
<keyword evidence="3" id="KW-0479">Metal-binding</keyword>
<dbReference type="GO" id="GO:0042802">
    <property type="term" value="F:identical protein binding"/>
    <property type="evidence" value="ECO:0007669"/>
    <property type="project" value="UniProtKB-ARBA"/>
</dbReference>
<dbReference type="Gene3D" id="3.30.160.60">
    <property type="entry name" value="Classic Zinc Finger"/>
    <property type="match status" value="4"/>
</dbReference>
<dbReference type="Proteomes" id="UP000551758">
    <property type="component" value="Unassembled WGS sequence"/>
</dbReference>
<dbReference type="SUPFAM" id="SSF57667">
    <property type="entry name" value="beta-beta-alpha zinc fingers"/>
    <property type="match status" value="3"/>
</dbReference>
<evidence type="ECO:0000256" key="10">
    <source>
        <dbReference type="ARBA" id="ARBA00023242"/>
    </source>
</evidence>
<dbReference type="AlphaFoldDB" id="A0A7J7EFB7"/>
<organism evidence="14 15">
    <name type="scientific">Diceros bicornis minor</name>
    <name type="common">South-central black rhinoceros</name>
    <dbReference type="NCBI Taxonomy" id="77932"/>
    <lineage>
        <taxon>Eukaryota</taxon>
        <taxon>Metazoa</taxon>
        <taxon>Chordata</taxon>
        <taxon>Craniata</taxon>
        <taxon>Vertebrata</taxon>
        <taxon>Euteleostomi</taxon>
        <taxon>Mammalia</taxon>
        <taxon>Eutheria</taxon>
        <taxon>Laurasiatheria</taxon>
        <taxon>Perissodactyla</taxon>
        <taxon>Rhinocerotidae</taxon>
        <taxon>Diceros</taxon>
    </lineage>
</organism>
<keyword evidence="15" id="KW-1185">Reference proteome</keyword>
<dbReference type="GO" id="GO:0000981">
    <property type="term" value="F:DNA-binding transcription factor activity, RNA polymerase II-specific"/>
    <property type="evidence" value="ECO:0007669"/>
    <property type="project" value="TreeGrafter"/>
</dbReference>
<evidence type="ECO:0000256" key="9">
    <source>
        <dbReference type="ARBA" id="ARBA00023163"/>
    </source>
</evidence>
<dbReference type="EMBL" id="JACDTQ010003235">
    <property type="protein sequence ID" value="KAF5914418.1"/>
    <property type="molecule type" value="Genomic_DNA"/>
</dbReference>
<gene>
    <name evidence="14" type="ORF">HPG69_016368</name>
</gene>
<feature type="non-terminal residue" evidence="14">
    <location>
        <position position="1"/>
    </location>
</feature>
<dbReference type="CDD" id="cd07765">
    <property type="entry name" value="KRAB_A-box"/>
    <property type="match status" value="1"/>
</dbReference>
<evidence type="ECO:0000256" key="12">
    <source>
        <dbReference type="SAM" id="MobiDB-lite"/>
    </source>
</evidence>
<feature type="region of interest" description="Disordered" evidence="12">
    <location>
        <begin position="30"/>
        <end position="76"/>
    </location>
</feature>
<dbReference type="InterPro" id="IPR036051">
    <property type="entry name" value="KRAB_dom_sf"/>
</dbReference>
<evidence type="ECO:0000256" key="11">
    <source>
        <dbReference type="PROSITE-ProRule" id="PRU00042"/>
    </source>
</evidence>
<dbReference type="FunFam" id="3.30.160.60:FF:000363">
    <property type="entry name" value="Zinc finger protein 239"/>
    <property type="match status" value="1"/>
</dbReference>
<evidence type="ECO:0000256" key="4">
    <source>
        <dbReference type="ARBA" id="ARBA00022737"/>
    </source>
</evidence>
<reference evidence="14 15" key="1">
    <citation type="journal article" date="2020" name="Mol. Biol. Evol.">
        <title>Interspecific Gene Flow and the Evolution of Specialization in Black and White Rhinoceros.</title>
        <authorList>
            <person name="Moodley Y."/>
            <person name="Westbury M.V."/>
            <person name="Russo I.M."/>
            <person name="Gopalakrishnan S."/>
            <person name="Rakotoarivelo A."/>
            <person name="Olsen R.A."/>
            <person name="Prost S."/>
            <person name="Tunstall T."/>
            <person name="Ryder O.A."/>
            <person name="Dalen L."/>
            <person name="Bruford M.W."/>
        </authorList>
    </citation>
    <scope>NUCLEOTIDE SEQUENCE [LARGE SCALE GENOMIC DNA]</scope>
    <source>
        <strain evidence="14">SBR-YM</strain>
        <tissue evidence="14">Skin</tissue>
    </source>
</reference>
<dbReference type="PROSITE" id="PS00028">
    <property type="entry name" value="ZINC_FINGER_C2H2_1"/>
    <property type="match status" value="4"/>
</dbReference>